<dbReference type="Gene3D" id="3.20.20.70">
    <property type="entry name" value="Aldolase class I"/>
    <property type="match status" value="1"/>
</dbReference>
<keyword evidence="1 3" id="KW-0378">Hydrolase</keyword>
<dbReference type="PANTHER" id="PTHR43053:SF3">
    <property type="entry name" value="ALPHA-GALACTOSIDASE C-RELATED"/>
    <property type="match status" value="1"/>
</dbReference>
<dbReference type="STRING" id="1642647.PSM36_3059"/>
<proteinExistence type="predicted"/>
<evidence type="ECO:0000256" key="2">
    <source>
        <dbReference type="ARBA" id="ARBA00023295"/>
    </source>
</evidence>
<dbReference type="Proteomes" id="UP000187464">
    <property type="component" value="Chromosome I"/>
</dbReference>
<dbReference type="RefSeq" id="WP_076931601.1">
    <property type="nucleotide sequence ID" value="NZ_LT605205.1"/>
</dbReference>
<dbReference type="GO" id="GO:0004557">
    <property type="term" value="F:alpha-galactosidase activity"/>
    <property type="evidence" value="ECO:0007669"/>
    <property type="project" value="UniProtKB-EC"/>
</dbReference>
<evidence type="ECO:0000256" key="1">
    <source>
        <dbReference type="ARBA" id="ARBA00022801"/>
    </source>
</evidence>
<keyword evidence="4" id="KW-1185">Reference proteome</keyword>
<protein>
    <submittedName>
        <fullName evidence="3">Putative Alpha-galactosidase</fullName>
        <ecNumber evidence="3">3.2.1.22</ecNumber>
    </submittedName>
</protein>
<evidence type="ECO:0000313" key="3">
    <source>
        <dbReference type="EMBL" id="SCD21848.1"/>
    </source>
</evidence>
<dbReference type="Pfam" id="PF02065">
    <property type="entry name" value="Melibiase"/>
    <property type="match status" value="1"/>
</dbReference>
<dbReference type="InterPro" id="IPR017853">
    <property type="entry name" value="GH"/>
</dbReference>
<dbReference type="SUPFAM" id="SSF51445">
    <property type="entry name" value="(Trans)glycosidases"/>
    <property type="match status" value="1"/>
</dbReference>
<sequence>MRKFDLLLQLLFICLIFPSCSNKNKDFTYSEKGDIWIKNGEIELKLDSEMNLLVFYKGGEKPLNSVDSLTLPSHFIRVDGKDVTKFIVDYKQIAIESIDSYFGKGRQLRVNGVSEPETGILLEKTLSIELYDKYPNVAIISASYKNLGEESISVDKTISNYFKLDASVFNSVNKPFDFYSFQGASVSWGKDYIFPIKEGFQQKNWMGVQPDTKTGGGIPFVDLWNQDIGLAISHIETKPQLVSFPVKVENDNRVSVSILNETEQDLLPGESLKTIKGAVITHSMDYFDPLRTYSNLMADQGVKQPAPSMGAHEAIWCSWGYLTDFTLNDIYGVIPKLRDLEIKWIVIDDRWWDKYGDWNPRNYTFPEGEKQVKEFVKSIHDLGFKVKIWWAPTPVQPEVIPVWDGSVDPGLAEIAKKHPEWLIMDEKGNYSRDNRDMYQFCPSLPDVQEYIKELTTRFIDEWGFDGHKLDAYYVVPPCYNPAHNHKDPAESYQDLPKLLKVIYETSKSINPSSVTEICNCGTTQDFYQSVYIDQPVVSDPTSVEQVRRRVKSMKALWGSNAPIFTDHVEHIRLDVDINDKSDTAKVGEDFATSMGAGGVIGTKFTWPEGPENMQLTSDREQHWQKWIKLYHEKMLSKGDYLNLYDIIYEKPESHVIQKNENFYYAFYADEWNGPIELRGLKNKTYRVYNYVDEKDLGIVNGPIAEINIDFFNHLLIEVTPIE</sequence>
<dbReference type="InterPro" id="IPR050985">
    <property type="entry name" value="Alpha-glycosidase_related"/>
</dbReference>
<evidence type="ECO:0000313" key="4">
    <source>
        <dbReference type="Proteomes" id="UP000187464"/>
    </source>
</evidence>
<dbReference type="InterPro" id="IPR002252">
    <property type="entry name" value="Glyco_hydro_36"/>
</dbReference>
<dbReference type="EMBL" id="LT605205">
    <property type="protein sequence ID" value="SCD21848.1"/>
    <property type="molecule type" value="Genomic_DNA"/>
</dbReference>
<dbReference type="EC" id="3.2.1.22" evidence="3"/>
<gene>
    <name evidence="3" type="ORF">PSM36_3059</name>
</gene>
<dbReference type="PANTHER" id="PTHR43053">
    <property type="entry name" value="GLYCOSIDASE FAMILY 31"/>
    <property type="match status" value="1"/>
</dbReference>
<dbReference type="AlphaFoldDB" id="A0A1R3T970"/>
<organism evidence="3 4">
    <name type="scientific">Proteiniphilum saccharofermentans</name>
    <dbReference type="NCBI Taxonomy" id="1642647"/>
    <lineage>
        <taxon>Bacteria</taxon>
        <taxon>Pseudomonadati</taxon>
        <taxon>Bacteroidota</taxon>
        <taxon>Bacteroidia</taxon>
        <taxon>Bacteroidales</taxon>
        <taxon>Dysgonomonadaceae</taxon>
        <taxon>Proteiniphilum</taxon>
    </lineage>
</organism>
<keyword evidence="2 3" id="KW-0326">Glycosidase</keyword>
<accession>A0A1R3T970</accession>
<dbReference type="GO" id="GO:0016052">
    <property type="term" value="P:carbohydrate catabolic process"/>
    <property type="evidence" value="ECO:0007669"/>
    <property type="project" value="InterPro"/>
</dbReference>
<dbReference type="CDD" id="cd14791">
    <property type="entry name" value="GH36"/>
    <property type="match status" value="1"/>
</dbReference>
<reference evidence="4" key="1">
    <citation type="submission" date="2016-08" db="EMBL/GenBank/DDBJ databases">
        <authorList>
            <person name="Wibberg D."/>
        </authorList>
    </citation>
    <scope>NUCLEOTIDE SEQUENCE [LARGE SCALE GENOMIC DNA]</scope>
</reference>
<dbReference type="KEGG" id="psac:PSM36_3059"/>
<name>A0A1R3T970_9BACT</name>
<dbReference type="InterPro" id="IPR013785">
    <property type="entry name" value="Aldolase_TIM"/>
</dbReference>